<evidence type="ECO:0000256" key="4">
    <source>
        <dbReference type="ARBA" id="ARBA00022777"/>
    </source>
</evidence>
<proteinExistence type="inferred from homology"/>
<dbReference type="Gene3D" id="3.40.50.300">
    <property type="entry name" value="P-loop containing nucleotide triphosphate hydrolases"/>
    <property type="match status" value="1"/>
</dbReference>
<comment type="similarity">
    <text evidence="1 8">Belongs to the cytidylate kinase family. Type 1 subfamily.</text>
</comment>
<dbReference type="RefSeq" id="WP_349135459.1">
    <property type="nucleotide sequence ID" value="NZ_JBBMFF010000187.1"/>
</dbReference>
<protein>
    <recommendedName>
        <fullName evidence="8">Cytidylate kinase</fullName>
        <shortName evidence="8">CK</shortName>
        <ecNumber evidence="8">2.7.4.25</ecNumber>
    </recommendedName>
    <alternativeName>
        <fullName evidence="8">Cytidine monophosphate kinase</fullName>
        <shortName evidence="8">CMP kinase</shortName>
    </alternativeName>
</protein>
<dbReference type="InterPro" id="IPR011994">
    <property type="entry name" value="Cytidylate_kinase_dom"/>
</dbReference>
<evidence type="ECO:0000256" key="6">
    <source>
        <dbReference type="ARBA" id="ARBA00047615"/>
    </source>
</evidence>
<accession>A0ABV1G5S8</accession>
<organism evidence="10 11">
    <name type="scientific">Faecousia intestinalis</name>
    <dbReference type="NCBI Taxonomy" id="3133167"/>
    <lineage>
        <taxon>Bacteria</taxon>
        <taxon>Bacillati</taxon>
        <taxon>Bacillota</taxon>
        <taxon>Clostridia</taxon>
        <taxon>Eubacteriales</taxon>
        <taxon>Oscillospiraceae</taxon>
        <taxon>Faecousia</taxon>
    </lineage>
</organism>
<keyword evidence="5 8" id="KW-0067">ATP-binding</keyword>
<gene>
    <name evidence="8 10" type="primary">cmk</name>
    <name evidence="10" type="ORF">WMO66_05870</name>
</gene>
<evidence type="ECO:0000313" key="11">
    <source>
        <dbReference type="Proteomes" id="UP001491552"/>
    </source>
</evidence>
<evidence type="ECO:0000256" key="7">
    <source>
        <dbReference type="ARBA" id="ARBA00048478"/>
    </source>
</evidence>
<name>A0ABV1G5S8_9FIRM</name>
<comment type="caution">
    <text evidence="10">The sequence shown here is derived from an EMBL/GenBank/DDBJ whole genome shotgun (WGS) entry which is preliminary data.</text>
</comment>
<dbReference type="InterPro" id="IPR027417">
    <property type="entry name" value="P-loop_NTPase"/>
</dbReference>
<comment type="subcellular location">
    <subcellularLocation>
        <location evidence="8">Cytoplasm</location>
    </subcellularLocation>
</comment>
<feature type="binding site" evidence="8">
    <location>
        <begin position="12"/>
        <end position="20"/>
    </location>
    <ligand>
        <name>ATP</name>
        <dbReference type="ChEBI" id="CHEBI:30616"/>
    </ligand>
</feature>
<feature type="domain" description="Cytidylate kinase" evidence="9">
    <location>
        <begin position="8"/>
        <end position="222"/>
    </location>
</feature>
<evidence type="ECO:0000256" key="8">
    <source>
        <dbReference type="HAMAP-Rule" id="MF_00238"/>
    </source>
</evidence>
<evidence type="ECO:0000256" key="5">
    <source>
        <dbReference type="ARBA" id="ARBA00022840"/>
    </source>
</evidence>
<comment type="catalytic activity">
    <reaction evidence="7 8">
        <text>CMP + ATP = CDP + ADP</text>
        <dbReference type="Rhea" id="RHEA:11600"/>
        <dbReference type="ChEBI" id="CHEBI:30616"/>
        <dbReference type="ChEBI" id="CHEBI:58069"/>
        <dbReference type="ChEBI" id="CHEBI:60377"/>
        <dbReference type="ChEBI" id="CHEBI:456216"/>
        <dbReference type="EC" id="2.7.4.25"/>
    </reaction>
</comment>
<dbReference type="PANTHER" id="PTHR21299">
    <property type="entry name" value="CYTIDYLATE KINASE/PANTOATE-BETA-ALANINE LIGASE"/>
    <property type="match status" value="1"/>
</dbReference>
<dbReference type="Pfam" id="PF02224">
    <property type="entry name" value="Cytidylate_kin"/>
    <property type="match status" value="1"/>
</dbReference>
<keyword evidence="8" id="KW-0963">Cytoplasm</keyword>
<dbReference type="InterPro" id="IPR003136">
    <property type="entry name" value="Cytidylate_kin"/>
</dbReference>
<keyword evidence="3 8" id="KW-0547">Nucleotide-binding</keyword>
<keyword evidence="2 8" id="KW-0808">Transferase</keyword>
<dbReference type="SUPFAM" id="SSF52540">
    <property type="entry name" value="P-loop containing nucleoside triphosphate hydrolases"/>
    <property type="match status" value="1"/>
</dbReference>
<evidence type="ECO:0000256" key="3">
    <source>
        <dbReference type="ARBA" id="ARBA00022741"/>
    </source>
</evidence>
<reference evidence="10 11" key="1">
    <citation type="submission" date="2024-03" db="EMBL/GenBank/DDBJ databases">
        <title>Human intestinal bacterial collection.</title>
        <authorList>
            <person name="Pauvert C."/>
            <person name="Hitch T.C.A."/>
            <person name="Clavel T."/>
        </authorList>
    </citation>
    <scope>NUCLEOTIDE SEQUENCE [LARGE SCALE GENOMIC DNA]</scope>
    <source>
        <strain evidence="10 11">CLA-AA-H192</strain>
    </source>
</reference>
<dbReference type="EC" id="2.7.4.25" evidence="8"/>
<keyword evidence="11" id="KW-1185">Reference proteome</keyword>
<comment type="catalytic activity">
    <reaction evidence="6 8">
        <text>dCMP + ATP = dCDP + ADP</text>
        <dbReference type="Rhea" id="RHEA:25094"/>
        <dbReference type="ChEBI" id="CHEBI:30616"/>
        <dbReference type="ChEBI" id="CHEBI:57566"/>
        <dbReference type="ChEBI" id="CHEBI:58593"/>
        <dbReference type="ChEBI" id="CHEBI:456216"/>
        <dbReference type="EC" id="2.7.4.25"/>
    </reaction>
</comment>
<evidence type="ECO:0000256" key="1">
    <source>
        <dbReference type="ARBA" id="ARBA00009427"/>
    </source>
</evidence>
<evidence type="ECO:0000313" key="10">
    <source>
        <dbReference type="EMBL" id="MEQ2510777.1"/>
    </source>
</evidence>
<dbReference type="EMBL" id="JBBMFF010000187">
    <property type="protein sequence ID" value="MEQ2510777.1"/>
    <property type="molecule type" value="Genomic_DNA"/>
</dbReference>
<dbReference type="HAMAP" id="MF_00238">
    <property type="entry name" value="Cytidyl_kinase_type1"/>
    <property type="match status" value="1"/>
</dbReference>
<sequence length="227" mass="24692">MEKQHYSIAIDGPGGAGKSTIARRAAAELGFVYVDTGAIYRAVACAALSRGIDPSDEAAVSALLPSLQLELRWTEDGVQHVWLNRADISSELRTPAVSTAASRVSALPVVRQFLLEQQRVVARTHDVIMDGRDIGTVVLPDADVKIFLSASPEVRARRRWLELQEKGAPDTYEAVLADLIARDERDSNRAIAPLRPADDAVLLDTSGMTLQESIDAILKLIRKKVTV</sequence>
<dbReference type="CDD" id="cd02020">
    <property type="entry name" value="CMPK"/>
    <property type="match status" value="1"/>
</dbReference>
<keyword evidence="4 8" id="KW-0418">Kinase</keyword>
<dbReference type="Proteomes" id="UP001491552">
    <property type="component" value="Unassembled WGS sequence"/>
</dbReference>
<evidence type="ECO:0000259" key="9">
    <source>
        <dbReference type="Pfam" id="PF02224"/>
    </source>
</evidence>
<dbReference type="NCBIfam" id="TIGR00017">
    <property type="entry name" value="cmk"/>
    <property type="match status" value="1"/>
</dbReference>
<dbReference type="PANTHER" id="PTHR21299:SF2">
    <property type="entry name" value="CYTIDYLATE KINASE"/>
    <property type="match status" value="1"/>
</dbReference>
<evidence type="ECO:0000256" key="2">
    <source>
        <dbReference type="ARBA" id="ARBA00022679"/>
    </source>
</evidence>
<dbReference type="GO" id="GO:0016301">
    <property type="term" value="F:kinase activity"/>
    <property type="evidence" value="ECO:0007669"/>
    <property type="project" value="UniProtKB-KW"/>
</dbReference>